<evidence type="ECO:0000256" key="10">
    <source>
        <dbReference type="RuleBase" id="RU000304"/>
    </source>
</evidence>
<feature type="region of interest" description="Disordered" evidence="12">
    <location>
        <begin position="83"/>
        <end position="107"/>
    </location>
</feature>
<dbReference type="PROSITE" id="PS50011">
    <property type="entry name" value="PROTEIN_KINASE_DOM"/>
    <property type="match status" value="1"/>
</dbReference>
<evidence type="ECO:0000256" key="3">
    <source>
        <dbReference type="ARBA" id="ARBA00022679"/>
    </source>
</evidence>
<evidence type="ECO:0000256" key="1">
    <source>
        <dbReference type="ARBA" id="ARBA00012513"/>
    </source>
</evidence>
<dbReference type="SMART" id="SM00220">
    <property type="entry name" value="S_TKc"/>
    <property type="match status" value="1"/>
</dbReference>
<feature type="compositionally biased region" description="Basic and acidic residues" evidence="12">
    <location>
        <begin position="91"/>
        <end position="103"/>
    </location>
</feature>
<feature type="region of interest" description="Disordered" evidence="12">
    <location>
        <begin position="1"/>
        <end position="55"/>
    </location>
</feature>
<dbReference type="GeneID" id="30149243"/>
<evidence type="ECO:0000313" key="15">
    <source>
        <dbReference type="Proteomes" id="UP000094336"/>
    </source>
</evidence>
<dbReference type="RefSeq" id="XP_018983126.1">
    <property type="nucleotide sequence ID" value="XM_019131390.1"/>
</dbReference>
<feature type="non-terminal residue" evidence="14">
    <location>
        <position position="480"/>
    </location>
</feature>
<proteinExistence type="inferred from homology"/>
<gene>
    <name evidence="14" type="ORF">BABINDRAFT_26835</name>
</gene>
<feature type="non-terminal residue" evidence="14">
    <location>
        <position position="1"/>
    </location>
</feature>
<evidence type="ECO:0000313" key="14">
    <source>
        <dbReference type="EMBL" id="ODQ77798.1"/>
    </source>
</evidence>
<keyword evidence="5" id="KW-0418">Kinase</keyword>
<dbReference type="Gene3D" id="3.30.200.20">
    <property type="entry name" value="Phosphorylase Kinase, domain 1"/>
    <property type="match status" value="1"/>
</dbReference>
<dbReference type="InterPro" id="IPR011009">
    <property type="entry name" value="Kinase-like_dom_sf"/>
</dbReference>
<name>A0A1E3QJK0_9ASCO</name>
<reference evidence="15" key="1">
    <citation type="submission" date="2016-05" db="EMBL/GenBank/DDBJ databases">
        <title>Comparative genomics of biotechnologically important yeasts.</title>
        <authorList>
            <consortium name="DOE Joint Genome Institute"/>
            <person name="Riley R."/>
            <person name="Haridas S."/>
            <person name="Wolfe K.H."/>
            <person name="Lopes M.R."/>
            <person name="Hittinger C.T."/>
            <person name="Goker M."/>
            <person name="Salamov A."/>
            <person name="Wisecaver J."/>
            <person name="Long T.M."/>
            <person name="Aerts A.L."/>
            <person name="Barry K."/>
            <person name="Choi C."/>
            <person name="Clum A."/>
            <person name="Coughlan A.Y."/>
            <person name="Deshpande S."/>
            <person name="Douglass A.P."/>
            <person name="Hanson S.J."/>
            <person name="Klenk H.-P."/>
            <person name="Labutti K."/>
            <person name="Lapidus A."/>
            <person name="Lindquist E."/>
            <person name="Lipzen A."/>
            <person name="Meier-Kolthoff J.P."/>
            <person name="Ohm R.A."/>
            <person name="Otillar R.P."/>
            <person name="Pangilinan J."/>
            <person name="Peng Y."/>
            <person name="Rokas A."/>
            <person name="Rosa C.A."/>
            <person name="Scheuner C."/>
            <person name="Sibirny A.A."/>
            <person name="Slot J.C."/>
            <person name="Stielow J.B."/>
            <person name="Sun H."/>
            <person name="Kurtzman C.P."/>
            <person name="Blackwell M."/>
            <person name="Grigoriev I.V."/>
            <person name="Jeffries T.W."/>
        </authorList>
    </citation>
    <scope>NUCLEOTIDE SEQUENCE [LARGE SCALE GENOMIC DNA]</scope>
    <source>
        <strain evidence="15">NRRL Y-12698</strain>
    </source>
</reference>
<sequence>TPQHSASPVLTNSSSHDHTPDHHSSMIELKRFFRPSKKTANGAHSPNGPSRLSSSQSIHLLPLHGLVDTGHPPHVVDSMAVPSVAQSSRHPKAELQPEPKKNGSQDIFDVDNSLAKKYGKMGKILGSGAGGSVRLLTRESDHKTFAVKEFRARRPTEALKDYAKKCTAEFCIGSTLHHPNIVQTLDIICENDRYFEVMEYCPIDFFAVVMSGKMSRAEINCCMKQILEGLNYLHGMGLAHRDMKLDNCVITREGILKLIDFGSAVVFRYPFEDQLVKAKGVVGSDPYLAPEILKSELDRGAYDPQPVDIWSVAIIYCCMTLRRFPWKAPKQSDQSFKLFAMEDDQPHHYIKSNEQHRLLLQQRKLKSAIDKGTADEALCLVLGEIEKKLKEMEIEKKEFREAYHALRASPEEDHKLDTEPNGKSRSKTVRGPYRLMRLLPHASRQIVSRMLLLDPVKRATLSEILADDWIKSITPCTMNR</sequence>
<feature type="binding site" evidence="9">
    <location>
        <position position="148"/>
    </location>
    <ligand>
        <name>ATP</name>
        <dbReference type="ChEBI" id="CHEBI:30616"/>
    </ligand>
</feature>
<feature type="compositionally biased region" description="Polar residues" evidence="12">
    <location>
        <begin position="1"/>
        <end position="12"/>
    </location>
</feature>
<feature type="coiled-coil region" evidence="11">
    <location>
        <begin position="382"/>
        <end position="409"/>
    </location>
</feature>
<dbReference type="Proteomes" id="UP000094336">
    <property type="component" value="Unassembled WGS sequence"/>
</dbReference>
<dbReference type="InterPro" id="IPR008271">
    <property type="entry name" value="Ser/Thr_kinase_AS"/>
</dbReference>
<organism evidence="14 15">
    <name type="scientific">Babjeviella inositovora NRRL Y-12698</name>
    <dbReference type="NCBI Taxonomy" id="984486"/>
    <lineage>
        <taxon>Eukaryota</taxon>
        <taxon>Fungi</taxon>
        <taxon>Dikarya</taxon>
        <taxon>Ascomycota</taxon>
        <taxon>Saccharomycotina</taxon>
        <taxon>Pichiomycetes</taxon>
        <taxon>Serinales incertae sedis</taxon>
        <taxon>Babjeviella</taxon>
    </lineage>
</organism>
<feature type="compositionally biased region" description="Basic and acidic residues" evidence="12">
    <location>
        <begin position="15"/>
        <end position="31"/>
    </location>
</feature>
<dbReference type="GO" id="GO:0005524">
    <property type="term" value="F:ATP binding"/>
    <property type="evidence" value="ECO:0007669"/>
    <property type="project" value="UniProtKB-UniRule"/>
</dbReference>
<keyword evidence="15" id="KW-1185">Reference proteome</keyword>
<comment type="similarity">
    <text evidence="10">Belongs to the protein kinase superfamily.</text>
</comment>
<dbReference type="Pfam" id="PF00069">
    <property type="entry name" value="Pkinase"/>
    <property type="match status" value="1"/>
</dbReference>
<dbReference type="GO" id="GO:0030447">
    <property type="term" value="P:filamentous growth"/>
    <property type="evidence" value="ECO:0007669"/>
    <property type="project" value="UniProtKB-ARBA"/>
</dbReference>
<evidence type="ECO:0000256" key="12">
    <source>
        <dbReference type="SAM" id="MobiDB-lite"/>
    </source>
</evidence>
<dbReference type="PROSITE" id="PS00108">
    <property type="entry name" value="PROTEIN_KINASE_ST"/>
    <property type="match status" value="1"/>
</dbReference>
<feature type="domain" description="Protein kinase" evidence="13">
    <location>
        <begin position="119"/>
        <end position="470"/>
    </location>
</feature>
<protein>
    <recommendedName>
        <fullName evidence="1">non-specific serine/threonine protein kinase</fullName>
        <ecNumber evidence="1">2.7.11.1</ecNumber>
    </recommendedName>
</protein>
<dbReference type="InterPro" id="IPR017441">
    <property type="entry name" value="Protein_kinase_ATP_BS"/>
</dbReference>
<evidence type="ECO:0000256" key="6">
    <source>
        <dbReference type="ARBA" id="ARBA00022840"/>
    </source>
</evidence>
<feature type="compositionally biased region" description="Polar residues" evidence="12">
    <location>
        <begin position="38"/>
        <end position="55"/>
    </location>
</feature>
<accession>A0A1E3QJK0</accession>
<keyword evidence="4 9" id="KW-0547">Nucleotide-binding</keyword>
<evidence type="ECO:0000256" key="8">
    <source>
        <dbReference type="ARBA" id="ARBA00048679"/>
    </source>
</evidence>
<dbReference type="STRING" id="984486.A0A1E3QJK0"/>
<dbReference type="SUPFAM" id="SSF56112">
    <property type="entry name" value="Protein kinase-like (PK-like)"/>
    <property type="match status" value="1"/>
</dbReference>
<dbReference type="PROSITE" id="PS00107">
    <property type="entry name" value="PROTEIN_KINASE_ATP"/>
    <property type="match status" value="1"/>
</dbReference>
<dbReference type="AlphaFoldDB" id="A0A1E3QJK0"/>
<evidence type="ECO:0000259" key="13">
    <source>
        <dbReference type="PROSITE" id="PS50011"/>
    </source>
</evidence>
<dbReference type="EMBL" id="KV454438">
    <property type="protein sequence ID" value="ODQ77798.1"/>
    <property type="molecule type" value="Genomic_DNA"/>
</dbReference>
<evidence type="ECO:0000256" key="9">
    <source>
        <dbReference type="PROSITE-ProRule" id="PRU10141"/>
    </source>
</evidence>
<keyword evidence="6 9" id="KW-0067">ATP-binding</keyword>
<dbReference type="EC" id="2.7.11.1" evidence="1"/>
<evidence type="ECO:0000256" key="4">
    <source>
        <dbReference type="ARBA" id="ARBA00022741"/>
    </source>
</evidence>
<dbReference type="PANTHER" id="PTHR24343">
    <property type="entry name" value="SERINE/THREONINE KINASE"/>
    <property type="match status" value="1"/>
</dbReference>
<dbReference type="OrthoDB" id="6513151at2759"/>
<dbReference type="InterPro" id="IPR000719">
    <property type="entry name" value="Prot_kinase_dom"/>
</dbReference>
<dbReference type="Gene3D" id="1.10.510.10">
    <property type="entry name" value="Transferase(Phosphotransferase) domain 1"/>
    <property type="match status" value="1"/>
</dbReference>
<dbReference type="GO" id="GO:0004674">
    <property type="term" value="F:protein serine/threonine kinase activity"/>
    <property type="evidence" value="ECO:0007669"/>
    <property type="project" value="UniProtKB-KW"/>
</dbReference>
<keyword evidence="2 10" id="KW-0723">Serine/threonine-protein kinase</keyword>
<comment type="catalytic activity">
    <reaction evidence="8">
        <text>L-seryl-[protein] + ATP = O-phospho-L-seryl-[protein] + ADP + H(+)</text>
        <dbReference type="Rhea" id="RHEA:17989"/>
        <dbReference type="Rhea" id="RHEA-COMP:9863"/>
        <dbReference type="Rhea" id="RHEA-COMP:11604"/>
        <dbReference type="ChEBI" id="CHEBI:15378"/>
        <dbReference type="ChEBI" id="CHEBI:29999"/>
        <dbReference type="ChEBI" id="CHEBI:30616"/>
        <dbReference type="ChEBI" id="CHEBI:83421"/>
        <dbReference type="ChEBI" id="CHEBI:456216"/>
        <dbReference type="EC" id="2.7.11.1"/>
    </reaction>
</comment>
<keyword evidence="3" id="KW-0808">Transferase</keyword>
<keyword evidence="11" id="KW-0175">Coiled coil</keyword>
<evidence type="ECO:0000256" key="11">
    <source>
        <dbReference type="SAM" id="Coils"/>
    </source>
</evidence>
<dbReference type="PANTHER" id="PTHR24343:SF137">
    <property type="entry name" value="SERINE_THREONINE-PROTEIN KINASE HRK1"/>
    <property type="match status" value="1"/>
</dbReference>
<evidence type="ECO:0000256" key="2">
    <source>
        <dbReference type="ARBA" id="ARBA00022527"/>
    </source>
</evidence>
<comment type="catalytic activity">
    <reaction evidence="7">
        <text>L-threonyl-[protein] + ATP = O-phospho-L-threonyl-[protein] + ADP + H(+)</text>
        <dbReference type="Rhea" id="RHEA:46608"/>
        <dbReference type="Rhea" id="RHEA-COMP:11060"/>
        <dbReference type="Rhea" id="RHEA-COMP:11605"/>
        <dbReference type="ChEBI" id="CHEBI:15378"/>
        <dbReference type="ChEBI" id="CHEBI:30013"/>
        <dbReference type="ChEBI" id="CHEBI:30616"/>
        <dbReference type="ChEBI" id="CHEBI:61977"/>
        <dbReference type="ChEBI" id="CHEBI:456216"/>
        <dbReference type="EC" id="2.7.11.1"/>
    </reaction>
</comment>
<dbReference type="GO" id="GO:0006873">
    <property type="term" value="P:intracellular monoatomic ion homeostasis"/>
    <property type="evidence" value="ECO:0007669"/>
    <property type="project" value="EnsemblFungi"/>
</dbReference>
<dbReference type="GO" id="GO:0005829">
    <property type="term" value="C:cytosol"/>
    <property type="evidence" value="ECO:0007669"/>
    <property type="project" value="TreeGrafter"/>
</dbReference>
<evidence type="ECO:0000256" key="5">
    <source>
        <dbReference type="ARBA" id="ARBA00022777"/>
    </source>
</evidence>
<evidence type="ECO:0000256" key="7">
    <source>
        <dbReference type="ARBA" id="ARBA00047899"/>
    </source>
</evidence>